<dbReference type="InterPro" id="IPR000477">
    <property type="entry name" value="RT_dom"/>
</dbReference>
<keyword evidence="3" id="KW-1185">Reference proteome</keyword>
<evidence type="ECO:0000313" key="3">
    <source>
        <dbReference type="Proteomes" id="UP000075243"/>
    </source>
</evidence>
<dbReference type="OMA" id="DMFCESS"/>
<dbReference type="PANTHER" id="PTHR31635:SF196">
    <property type="entry name" value="REVERSE TRANSCRIPTASE DOMAIN-CONTAINING PROTEIN-RELATED"/>
    <property type="match status" value="1"/>
</dbReference>
<evidence type="ECO:0000313" key="2">
    <source>
        <dbReference type="EMBL" id="KYP52889.1"/>
    </source>
</evidence>
<dbReference type="PROSITE" id="PS50878">
    <property type="entry name" value="RT_POL"/>
    <property type="match status" value="1"/>
</dbReference>
<dbReference type="AlphaFoldDB" id="A0A151SDQ0"/>
<dbReference type="SUPFAM" id="SSF56672">
    <property type="entry name" value="DNA/RNA polymerases"/>
    <property type="match status" value="1"/>
</dbReference>
<dbReference type="Proteomes" id="UP000075243">
    <property type="component" value="Unassembled WGS sequence"/>
</dbReference>
<feature type="domain" description="Reverse transcriptase" evidence="1">
    <location>
        <begin position="1"/>
        <end position="242"/>
    </location>
</feature>
<dbReference type="STRING" id="3821.A0A151SDQ0"/>
<dbReference type="EMBL" id="KQ483419">
    <property type="protein sequence ID" value="KYP52889.1"/>
    <property type="molecule type" value="Genomic_DNA"/>
</dbReference>
<gene>
    <name evidence="2" type="ORF">KK1_025275</name>
</gene>
<dbReference type="CDD" id="cd01650">
    <property type="entry name" value="RT_nLTR_like"/>
    <property type="match status" value="1"/>
</dbReference>
<organism evidence="2 3">
    <name type="scientific">Cajanus cajan</name>
    <name type="common">Pigeon pea</name>
    <name type="synonym">Cajanus indicus</name>
    <dbReference type="NCBI Taxonomy" id="3821"/>
    <lineage>
        <taxon>Eukaryota</taxon>
        <taxon>Viridiplantae</taxon>
        <taxon>Streptophyta</taxon>
        <taxon>Embryophyta</taxon>
        <taxon>Tracheophyta</taxon>
        <taxon>Spermatophyta</taxon>
        <taxon>Magnoliopsida</taxon>
        <taxon>eudicotyledons</taxon>
        <taxon>Gunneridae</taxon>
        <taxon>Pentapetalae</taxon>
        <taxon>rosids</taxon>
        <taxon>fabids</taxon>
        <taxon>Fabales</taxon>
        <taxon>Fabaceae</taxon>
        <taxon>Papilionoideae</taxon>
        <taxon>50 kb inversion clade</taxon>
        <taxon>NPAAA clade</taxon>
        <taxon>indigoferoid/millettioid clade</taxon>
        <taxon>Phaseoleae</taxon>
        <taxon>Cajanus</taxon>
    </lineage>
</organism>
<dbReference type="Pfam" id="PF00078">
    <property type="entry name" value="RVT_1"/>
    <property type="match status" value="1"/>
</dbReference>
<sequence length="279" mass="32277">MRPISLCNVTTKSLATRLRKMMEGLVDPNQCSFVPHRQTTDNIIIAQEVIHSMRHKKGKKGWMAIKIDLEKEYDRLSWKFIKETFDDIGFPQRFTELVQYCYSTTSMQVLWNGEALESFKPSRGIRQGDPLSPYIFELFHLINVVVKQKLWRPIKLSKKGPELSCLAFADDLILFAEASMDQVEILKSCVDMFCESSGMKVSQEKTRVYFSKNIGHTVKNEISSSLGYKRTDNLGKYLGVQLHHSRVSRRTLESVMEKVNSRLDQWKTKHLSFAGRNNM</sequence>
<proteinExistence type="predicted"/>
<accession>A0A151SDQ0</accession>
<dbReference type="InterPro" id="IPR043502">
    <property type="entry name" value="DNA/RNA_pol_sf"/>
</dbReference>
<name>A0A151SDQ0_CAJCA</name>
<protein>
    <submittedName>
        <fullName evidence="2">Retrovirus-related Pol polyprotein LINE-1</fullName>
    </submittedName>
</protein>
<dbReference type="PANTHER" id="PTHR31635">
    <property type="entry name" value="REVERSE TRANSCRIPTASE DOMAIN-CONTAINING PROTEIN-RELATED"/>
    <property type="match status" value="1"/>
</dbReference>
<dbReference type="Gramene" id="C.cajan_25749.t">
    <property type="protein sequence ID" value="C.cajan_25749.t"/>
    <property type="gene ID" value="C.cajan_25749"/>
</dbReference>
<reference evidence="2" key="1">
    <citation type="journal article" date="2012" name="Nat. Biotechnol.">
        <title>Draft genome sequence of pigeonpea (Cajanus cajan), an orphan legume crop of resource-poor farmers.</title>
        <authorList>
            <person name="Varshney R.K."/>
            <person name="Chen W."/>
            <person name="Li Y."/>
            <person name="Bharti A.K."/>
            <person name="Saxena R.K."/>
            <person name="Schlueter J.A."/>
            <person name="Donoghue M.T."/>
            <person name="Azam S."/>
            <person name="Fan G."/>
            <person name="Whaley A.M."/>
            <person name="Farmer A.D."/>
            <person name="Sheridan J."/>
            <person name="Iwata A."/>
            <person name="Tuteja R."/>
            <person name="Penmetsa R.V."/>
            <person name="Wu W."/>
            <person name="Upadhyaya H.D."/>
            <person name="Yang S.P."/>
            <person name="Shah T."/>
            <person name="Saxena K.B."/>
            <person name="Michael T."/>
            <person name="McCombie W.R."/>
            <person name="Yang B."/>
            <person name="Zhang G."/>
            <person name="Yang H."/>
            <person name="Wang J."/>
            <person name="Spillane C."/>
            <person name="Cook D.R."/>
            <person name="May G.D."/>
            <person name="Xu X."/>
            <person name="Jackson S.A."/>
        </authorList>
    </citation>
    <scope>NUCLEOTIDE SEQUENCE [LARGE SCALE GENOMIC DNA]</scope>
</reference>
<evidence type="ECO:0000259" key="1">
    <source>
        <dbReference type="PROSITE" id="PS50878"/>
    </source>
</evidence>